<dbReference type="FunFam" id="3.30.200.20:FF:001858">
    <property type="entry name" value="Uncharacterized protein"/>
    <property type="match status" value="1"/>
</dbReference>
<dbReference type="InterPro" id="IPR000719">
    <property type="entry name" value="Prot_kinase_dom"/>
</dbReference>
<dbReference type="Pfam" id="PF08276">
    <property type="entry name" value="PAN_2"/>
    <property type="match status" value="1"/>
</dbReference>
<dbReference type="GO" id="GO:0016020">
    <property type="term" value="C:membrane"/>
    <property type="evidence" value="ECO:0007669"/>
    <property type="project" value="UniProtKB-SubCell"/>
</dbReference>
<dbReference type="Gene3D" id="1.10.510.10">
    <property type="entry name" value="Transferase(Phosphotransferase) domain 1"/>
    <property type="match status" value="1"/>
</dbReference>
<dbReference type="InterPro" id="IPR024171">
    <property type="entry name" value="SRK-like_kinase"/>
</dbReference>
<dbReference type="Gene3D" id="2.90.10.30">
    <property type="match status" value="1"/>
</dbReference>
<evidence type="ECO:0000256" key="4">
    <source>
        <dbReference type="ARBA" id="ARBA00022729"/>
    </source>
</evidence>
<evidence type="ECO:0000256" key="3">
    <source>
        <dbReference type="ARBA" id="ARBA00022679"/>
    </source>
</evidence>
<evidence type="ECO:0000256" key="2">
    <source>
        <dbReference type="ARBA" id="ARBA00022527"/>
    </source>
</evidence>
<evidence type="ECO:0000256" key="9">
    <source>
        <dbReference type="ARBA" id="ARBA00023180"/>
    </source>
</evidence>
<dbReference type="EMBL" id="QGNW01000674">
    <property type="protein sequence ID" value="RVW66288.1"/>
    <property type="molecule type" value="Genomic_DNA"/>
</dbReference>
<dbReference type="PROSITE" id="PS00108">
    <property type="entry name" value="PROTEIN_KINASE_ST"/>
    <property type="match status" value="1"/>
</dbReference>
<comment type="caution">
    <text evidence="14">The sequence shown here is derived from an EMBL/GenBank/DDBJ whole genome shotgun (WGS) entry which is preliminary data.</text>
</comment>
<evidence type="ECO:0000256" key="10">
    <source>
        <dbReference type="SAM" id="Phobius"/>
    </source>
</evidence>
<dbReference type="Gene3D" id="3.30.200.20">
    <property type="entry name" value="Phosphorylase Kinase, domain 1"/>
    <property type="match status" value="1"/>
</dbReference>
<dbReference type="InterPro" id="IPR036426">
    <property type="entry name" value="Bulb-type_lectin_dom_sf"/>
</dbReference>
<evidence type="ECO:0000256" key="1">
    <source>
        <dbReference type="ARBA" id="ARBA00004167"/>
    </source>
</evidence>
<dbReference type="GO" id="GO:0005524">
    <property type="term" value="F:ATP binding"/>
    <property type="evidence" value="ECO:0007669"/>
    <property type="project" value="UniProtKB-KW"/>
</dbReference>
<dbReference type="Pfam" id="PF07714">
    <property type="entry name" value="PK_Tyr_Ser-Thr"/>
    <property type="match status" value="1"/>
</dbReference>
<evidence type="ECO:0000256" key="8">
    <source>
        <dbReference type="ARBA" id="ARBA00023157"/>
    </source>
</evidence>
<keyword evidence="5" id="KW-0547">Nucleotide-binding</keyword>
<protein>
    <submittedName>
        <fullName evidence="14">G-type lectin S-receptor-like serine/threonine-protein kinase</fullName>
    </submittedName>
</protein>
<dbReference type="InterPro" id="IPR008271">
    <property type="entry name" value="Ser/Thr_kinase_AS"/>
</dbReference>
<dbReference type="GO" id="GO:0004674">
    <property type="term" value="F:protein serine/threonine kinase activity"/>
    <property type="evidence" value="ECO:0007669"/>
    <property type="project" value="UniProtKB-KW"/>
</dbReference>
<dbReference type="InterPro" id="IPR011009">
    <property type="entry name" value="Kinase-like_dom_sf"/>
</dbReference>
<dbReference type="SMART" id="SM00220">
    <property type="entry name" value="S_TKc"/>
    <property type="match status" value="1"/>
</dbReference>
<keyword evidence="4 11" id="KW-0732">Signal</keyword>
<evidence type="ECO:0000256" key="6">
    <source>
        <dbReference type="ARBA" id="ARBA00022777"/>
    </source>
</evidence>
<dbReference type="InterPro" id="IPR025287">
    <property type="entry name" value="WAK_GUB"/>
</dbReference>
<dbReference type="AlphaFoldDB" id="A0A438G257"/>
<dbReference type="CDD" id="cd14066">
    <property type="entry name" value="STKc_IRAK"/>
    <property type="match status" value="1"/>
</dbReference>
<dbReference type="PROSITE" id="PS50948">
    <property type="entry name" value="PAN"/>
    <property type="match status" value="1"/>
</dbReference>
<keyword evidence="14" id="KW-0430">Lectin</keyword>
<keyword evidence="3" id="KW-0808">Transferase</keyword>
<keyword evidence="2" id="KW-0723">Serine/threonine-protein kinase</keyword>
<feature type="chain" id="PRO_5019574340" evidence="11">
    <location>
        <begin position="19"/>
        <end position="844"/>
    </location>
</feature>
<keyword evidence="14" id="KW-0675">Receptor</keyword>
<keyword evidence="10" id="KW-0472">Membrane</keyword>
<proteinExistence type="predicted"/>
<feature type="transmembrane region" description="Helical" evidence="10">
    <location>
        <begin position="472"/>
        <end position="496"/>
    </location>
</feature>
<dbReference type="PIRSF" id="PIRSF000641">
    <property type="entry name" value="SRK"/>
    <property type="match status" value="1"/>
</dbReference>
<evidence type="ECO:0000259" key="13">
    <source>
        <dbReference type="PROSITE" id="PS50948"/>
    </source>
</evidence>
<dbReference type="GO" id="GO:0048544">
    <property type="term" value="P:recognition of pollen"/>
    <property type="evidence" value="ECO:0007669"/>
    <property type="project" value="InterPro"/>
</dbReference>
<dbReference type="SUPFAM" id="SSF56112">
    <property type="entry name" value="Protein kinase-like (PK-like)"/>
    <property type="match status" value="1"/>
</dbReference>
<accession>A0A438G257</accession>
<evidence type="ECO:0000259" key="12">
    <source>
        <dbReference type="PROSITE" id="PS50011"/>
    </source>
</evidence>
<evidence type="ECO:0000313" key="15">
    <source>
        <dbReference type="Proteomes" id="UP000288805"/>
    </source>
</evidence>
<feature type="domain" description="Protein kinase" evidence="12">
    <location>
        <begin position="557"/>
        <end position="838"/>
    </location>
</feature>
<dbReference type="FunFam" id="1.10.510.10:FF:001270">
    <property type="entry name" value="Uncharacterized protein"/>
    <property type="match status" value="1"/>
</dbReference>
<dbReference type="GO" id="GO:0030247">
    <property type="term" value="F:polysaccharide binding"/>
    <property type="evidence" value="ECO:0007669"/>
    <property type="project" value="InterPro"/>
</dbReference>
<reference evidence="14 15" key="1">
    <citation type="journal article" date="2018" name="PLoS Genet.">
        <title>Population sequencing reveals clonal diversity and ancestral inbreeding in the grapevine cultivar Chardonnay.</title>
        <authorList>
            <person name="Roach M.J."/>
            <person name="Johnson D.L."/>
            <person name="Bohlmann J."/>
            <person name="van Vuuren H.J."/>
            <person name="Jones S.J."/>
            <person name="Pretorius I.S."/>
            <person name="Schmidt S.A."/>
            <person name="Borneman A.R."/>
        </authorList>
    </citation>
    <scope>NUCLEOTIDE SEQUENCE [LARGE SCALE GENOMIC DNA]</scope>
    <source>
        <strain evidence="15">cv. Chardonnay</strain>
        <tissue evidence="14">Leaf</tissue>
    </source>
</reference>
<name>A0A438G257_VITVI</name>
<dbReference type="InterPro" id="IPR003609">
    <property type="entry name" value="Pan_app"/>
</dbReference>
<sequence length="844" mass="94279">MVEKLLFLQAKLLNLASLIQMEAPRLEDSWAYEDGELKLWDANGTVHWSSDIGTSSSSTGRVVKLMDSGNLVLSTTDQGWMKLNIDFMAGSDDPAPGNFTFKLDQDNEDQYNIQDLIVSHWSSEDSKGTPDEMPVQYSTCYPTSARPVSQPALANSTIEPLKYCPPDWWAPQDRCSVSKACGKFGSCNTNYALMCKCLPGFKPASPDKWKTEEFSTRLSINADPNDSDPCRKACLEKCQCQAYAETYIKQERGVADALECLIWTEDLTDLQEEYAFDAYNLSVRVAISDIKPTVRNCETCGSNMIPYPLSTGSKCGDPMYFNFECNSTTGQVQFKVPGGAYRVTSINPETLTFVIQLKEADCSSRSLIPPLDPPFRIIDVCKEVGTDHFGSEMSLKNSIEVEISWDPPSEPACTSSADCKDWPNSTCGTRDGMRRCFCNENFKWNSSSLNCTQGVTAEGTKPADQKSSSSSLVVVVGITIAVVLVAVLGIIGYIAYLRKRTITKRKENRANQVLHLYDSESRVKHLIDSEQFKEEDKKGIDVPFFDLEDILAATDNFSDANKLGQGGFGPVYKGKFPEGREIAVKRLSRASGQGLQEFKNEVVLIAKLQHRNLVRLLGYCVEGDEKILLYEYMANKSLDSFIFDRTLCMLLNWEKRFDIIMGIARGLLYLHQDSRLKIIHRDLKTSNILLDGEMNPKISDFGLARIFDSKQVEASTNRVVGTYGYMSPEYALDGFFSEKSDVFSFGVMVLEIISGKRNTGFYQSDQTLSLLGQAWKLLKEDKVLELMDQTLCETCNTKEFLRCVNVGLLCVQEDPSDRPTMAVAVVMLSSDIATMPVLNNRLFS</sequence>
<gene>
    <name evidence="14" type="primary">VvCHDp001036_18</name>
    <name evidence="14" type="ORF">CK203_065323</name>
</gene>
<evidence type="ECO:0000256" key="5">
    <source>
        <dbReference type="ARBA" id="ARBA00022741"/>
    </source>
</evidence>
<dbReference type="FunFam" id="1.10.510.10:FF:001019">
    <property type="entry name" value="G-type lectin S-receptor-like serine/threonine-protein kinase B120"/>
    <property type="match status" value="1"/>
</dbReference>
<keyword evidence="9" id="KW-0325">Glycoprotein</keyword>
<comment type="subcellular location">
    <subcellularLocation>
        <location evidence="1">Membrane</location>
        <topology evidence="1">Single-pass membrane protein</topology>
    </subcellularLocation>
</comment>
<keyword evidence="10" id="KW-0812">Transmembrane</keyword>
<dbReference type="InterPro" id="IPR001245">
    <property type="entry name" value="Ser-Thr/Tyr_kinase_cat_dom"/>
</dbReference>
<keyword evidence="7" id="KW-0067">ATP-binding</keyword>
<dbReference type="InterPro" id="IPR000858">
    <property type="entry name" value="S_locus_glycoprot_dom"/>
</dbReference>
<evidence type="ECO:0000256" key="11">
    <source>
        <dbReference type="SAM" id="SignalP"/>
    </source>
</evidence>
<feature type="domain" description="Apple" evidence="13">
    <location>
        <begin position="195"/>
        <end position="286"/>
    </location>
</feature>
<dbReference type="PANTHER" id="PTHR27002:SF1110">
    <property type="entry name" value="RECEPTOR-LIKE SERINE_THREONINE-PROTEIN KINASE"/>
    <property type="match status" value="1"/>
</dbReference>
<keyword evidence="10" id="KW-1133">Transmembrane helix</keyword>
<keyword evidence="8" id="KW-1015">Disulfide bond</keyword>
<dbReference type="Pfam" id="PF00954">
    <property type="entry name" value="S_locus_glycop"/>
    <property type="match status" value="1"/>
</dbReference>
<dbReference type="Pfam" id="PF13947">
    <property type="entry name" value="GUB_WAK_bind"/>
    <property type="match status" value="1"/>
</dbReference>
<dbReference type="PROSITE" id="PS50011">
    <property type="entry name" value="PROTEIN_KINASE_DOM"/>
    <property type="match status" value="1"/>
</dbReference>
<feature type="signal peptide" evidence="11">
    <location>
        <begin position="1"/>
        <end position="18"/>
    </location>
</feature>
<evidence type="ECO:0000313" key="14">
    <source>
        <dbReference type="EMBL" id="RVW66288.1"/>
    </source>
</evidence>
<keyword evidence="6 14" id="KW-0418">Kinase</keyword>
<organism evidence="14 15">
    <name type="scientific">Vitis vinifera</name>
    <name type="common">Grape</name>
    <dbReference type="NCBI Taxonomy" id="29760"/>
    <lineage>
        <taxon>Eukaryota</taxon>
        <taxon>Viridiplantae</taxon>
        <taxon>Streptophyta</taxon>
        <taxon>Embryophyta</taxon>
        <taxon>Tracheophyta</taxon>
        <taxon>Spermatophyta</taxon>
        <taxon>Magnoliopsida</taxon>
        <taxon>eudicotyledons</taxon>
        <taxon>Gunneridae</taxon>
        <taxon>Pentapetalae</taxon>
        <taxon>rosids</taxon>
        <taxon>Vitales</taxon>
        <taxon>Vitaceae</taxon>
        <taxon>Viteae</taxon>
        <taxon>Vitis</taxon>
    </lineage>
</organism>
<dbReference type="SUPFAM" id="SSF51110">
    <property type="entry name" value="alpha-D-mannose-specific plant lectins"/>
    <property type="match status" value="1"/>
</dbReference>
<dbReference type="PANTHER" id="PTHR27002">
    <property type="entry name" value="RECEPTOR-LIKE SERINE/THREONINE-PROTEIN KINASE SD1-8"/>
    <property type="match status" value="1"/>
</dbReference>
<evidence type="ECO:0000256" key="7">
    <source>
        <dbReference type="ARBA" id="ARBA00022840"/>
    </source>
</evidence>
<dbReference type="Proteomes" id="UP000288805">
    <property type="component" value="Unassembled WGS sequence"/>
</dbReference>